<feature type="region of interest" description="Disordered" evidence="1">
    <location>
        <begin position="209"/>
        <end position="276"/>
    </location>
</feature>
<evidence type="ECO:0000256" key="1">
    <source>
        <dbReference type="SAM" id="MobiDB-lite"/>
    </source>
</evidence>
<feature type="compositionally biased region" description="Polar residues" evidence="1">
    <location>
        <begin position="265"/>
        <end position="276"/>
    </location>
</feature>
<name>A0A6A5JZR0_9PLEO</name>
<proteinExistence type="predicted"/>
<sequence>MVDTIATSLPGRQTRSRTETTCNCELSVQSPRGYTTRIPTAKATRGLQMPTRLSPSFPLLRAGTRRQKYMGRGSAGRDARAPFVGVVELASAVRAGEQERTPNRDTFAHAAFQRHPPTTTSRALNSSRSEVGNLLGFDAASQTLRLIVVGNIDAIVDEKQVVANRTTGQLYPDSGFDEVEGQAAVGEERAHPSCDEASYLVDTNVSPLATCESETPMPGQDHQDSKEGRLDDRPDNSESPGLFRDAFKPCDYNPRSLGSRASKYDSATNIEPSVPN</sequence>
<gene>
    <name evidence="2" type="ORF">BDW02DRAFT_612510</name>
</gene>
<reference evidence="2" key="1">
    <citation type="submission" date="2020-01" db="EMBL/GenBank/DDBJ databases">
        <authorList>
            <consortium name="DOE Joint Genome Institute"/>
            <person name="Haridas S."/>
            <person name="Albert R."/>
            <person name="Binder M."/>
            <person name="Bloem J."/>
            <person name="Labutti K."/>
            <person name="Salamov A."/>
            <person name="Andreopoulos B."/>
            <person name="Baker S.E."/>
            <person name="Barry K."/>
            <person name="Bills G."/>
            <person name="Bluhm B.H."/>
            <person name="Cannon C."/>
            <person name="Castanera R."/>
            <person name="Culley D.E."/>
            <person name="Daum C."/>
            <person name="Ezra D."/>
            <person name="Gonzalez J.B."/>
            <person name="Henrissat B."/>
            <person name="Kuo A."/>
            <person name="Liang C."/>
            <person name="Lipzen A."/>
            <person name="Lutzoni F."/>
            <person name="Magnuson J."/>
            <person name="Mondo S."/>
            <person name="Nolan M."/>
            <person name="Ohm R."/>
            <person name="Pangilinan J."/>
            <person name="Park H.-J."/>
            <person name="Ramirez L."/>
            <person name="Alfaro M."/>
            <person name="Sun H."/>
            <person name="Tritt A."/>
            <person name="Yoshinaga Y."/>
            <person name="Zwiers L.-H."/>
            <person name="Turgeon B.G."/>
            <person name="Goodwin S.B."/>
            <person name="Spatafora J.W."/>
            <person name="Crous P.W."/>
            <person name="Grigoriev I.V."/>
        </authorList>
    </citation>
    <scope>NUCLEOTIDE SEQUENCE</scope>
    <source>
        <strain evidence="2">P77</strain>
    </source>
</reference>
<accession>A0A6A5JZR0</accession>
<evidence type="ECO:0000313" key="3">
    <source>
        <dbReference type="Proteomes" id="UP000800040"/>
    </source>
</evidence>
<dbReference type="AlphaFoldDB" id="A0A6A5JZR0"/>
<dbReference type="EMBL" id="ML975455">
    <property type="protein sequence ID" value="KAF1829260.1"/>
    <property type="molecule type" value="Genomic_DNA"/>
</dbReference>
<dbReference type="Proteomes" id="UP000800040">
    <property type="component" value="Unassembled WGS sequence"/>
</dbReference>
<organism evidence="2 3">
    <name type="scientific">Decorospora gaudefroyi</name>
    <dbReference type="NCBI Taxonomy" id="184978"/>
    <lineage>
        <taxon>Eukaryota</taxon>
        <taxon>Fungi</taxon>
        <taxon>Dikarya</taxon>
        <taxon>Ascomycota</taxon>
        <taxon>Pezizomycotina</taxon>
        <taxon>Dothideomycetes</taxon>
        <taxon>Pleosporomycetidae</taxon>
        <taxon>Pleosporales</taxon>
        <taxon>Pleosporineae</taxon>
        <taxon>Pleosporaceae</taxon>
        <taxon>Decorospora</taxon>
    </lineage>
</organism>
<evidence type="ECO:0000313" key="2">
    <source>
        <dbReference type="EMBL" id="KAF1829260.1"/>
    </source>
</evidence>
<keyword evidence="3" id="KW-1185">Reference proteome</keyword>
<feature type="compositionally biased region" description="Basic and acidic residues" evidence="1">
    <location>
        <begin position="221"/>
        <end position="236"/>
    </location>
</feature>
<protein>
    <submittedName>
        <fullName evidence="2">Uncharacterized protein</fullName>
    </submittedName>
</protein>